<gene>
    <name evidence="1" type="ORF">ACFQ2I_20410</name>
</gene>
<dbReference type="RefSeq" id="WP_377567548.1">
    <property type="nucleotide sequence ID" value="NZ_JBHTJZ010000064.1"/>
</dbReference>
<dbReference type="PANTHER" id="PTHR36932:SF1">
    <property type="entry name" value="CAPSULAR POLYSACCHARIDE BIOSYNTHESIS PROTEIN"/>
    <property type="match status" value="1"/>
</dbReference>
<dbReference type="InterPro" id="IPR053158">
    <property type="entry name" value="CapK_Type1_Caps_Biosynth"/>
</dbReference>
<organism evidence="1 2">
    <name type="scientific">Paenibacillus chungangensis</name>
    <dbReference type="NCBI Taxonomy" id="696535"/>
    <lineage>
        <taxon>Bacteria</taxon>
        <taxon>Bacillati</taxon>
        <taxon>Bacillota</taxon>
        <taxon>Bacilli</taxon>
        <taxon>Bacillales</taxon>
        <taxon>Paenibacillaceae</taxon>
        <taxon>Paenibacillus</taxon>
    </lineage>
</organism>
<dbReference type="SUPFAM" id="SSF56801">
    <property type="entry name" value="Acetyl-CoA synthetase-like"/>
    <property type="match status" value="1"/>
</dbReference>
<reference evidence="2" key="1">
    <citation type="journal article" date="2019" name="Int. J. Syst. Evol. Microbiol.">
        <title>The Global Catalogue of Microorganisms (GCM) 10K type strain sequencing project: providing services to taxonomists for standard genome sequencing and annotation.</title>
        <authorList>
            <consortium name="The Broad Institute Genomics Platform"/>
            <consortium name="The Broad Institute Genome Sequencing Center for Infectious Disease"/>
            <person name="Wu L."/>
            <person name="Ma J."/>
        </authorList>
    </citation>
    <scope>NUCLEOTIDE SEQUENCE [LARGE SCALE GENOMIC DNA]</scope>
    <source>
        <strain evidence="2">CCUG 59129</strain>
    </source>
</reference>
<protein>
    <submittedName>
        <fullName evidence="1">F390 synthetase-related protein</fullName>
    </submittedName>
</protein>
<dbReference type="NCBIfam" id="TIGR02304">
    <property type="entry name" value="aden_form_hyp"/>
    <property type="match status" value="1"/>
</dbReference>
<dbReference type="EMBL" id="JBHTJZ010000064">
    <property type="protein sequence ID" value="MFD0961712.1"/>
    <property type="molecule type" value="Genomic_DNA"/>
</dbReference>
<proteinExistence type="predicted"/>
<evidence type="ECO:0000313" key="1">
    <source>
        <dbReference type="EMBL" id="MFD0961712.1"/>
    </source>
</evidence>
<name>A0ABW3HW03_9BACL</name>
<dbReference type="InterPro" id="IPR042099">
    <property type="entry name" value="ANL_N_sf"/>
</dbReference>
<accession>A0ABW3HW03</accession>
<sequence length="441" mass="49755">MRDKWSILRSYLATRYLRTWKDRDALTSWQEKRVVRHIDAVREASPFYRELWQGRSSEEWRSFPVIDKGVMMERFDALNTVGVKKEEAMALALAAERSRDFSPAMNGVTVGLSSGTSGNRGLFLVSDWERYTWAGTMLAKVLPGSLLSSEKVAFFLRADSRLYSSVRGRRLQFRFYDLLVPIERHIHQLNVYRPSILVGPPSLLRLLAGAAQSGALAIAPAKVISVAEVLDPLDRSYIEASFGGTLHQVYQCTEGFLASTCRFGTLHINEDIVAIQKEYVDADKKRYVPIVTDFTRVSQPIIRYRLNDLITEGDSCPCGSPLATIASIDGRSDDLFYLPGRDGNSDIPVFPDYIARAVLASSGRVSEYKVIQADRDRIVVMLELQDYASWDEESAAVLSGLDELFHKLGCVTPAYECARYEAPKQGVKLRRVENKWKRGKM</sequence>
<dbReference type="Proteomes" id="UP001596989">
    <property type="component" value="Unassembled WGS sequence"/>
</dbReference>
<dbReference type="InterPro" id="IPR012685">
    <property type="entry name" value="CHP02304_F390_synth-rel"/>
</dbReference>
<comment type="caution">
    <text evidence="1">The sequence shown here is derived from an EMBL/GenBank/DDBJ whole genome shotgun (WGS) entry which is preliminary data.</text>
</comment>
<evidence type="ECO:0000313" key="2">
    <source>
        <dbReference type="Proteomes" id="UP001596989"/>
    </source>
</evidence>
<keyword evidence="2" id="KW-1185">Reference proteome</keyword>
<dbReference type="Gene3D" id="3.40.50.12780">
    <property type="entry name" value="N-terminal domain of ligase-like"/>
    <property type="match status" value="1"/>
</dbReference>
<dbReference type="PANTHER" id="PTHR36932">
    <property type="entry name" value="CAPSULAR POLYSACCHARIDE BIOSYNTHESIS PROTEIN"/>
    <property type="match status" value="1"/>
</dbReference>